<dbReference type="PANTHER" id="PTHR45858">
    <property type="entry name" value="FERM DOMAIN CONTAINING PROTEIN"/>
    <property type="match status" value="1"/>
</dbReference>
<dbReference type="OrthoDB" id="6589456at2759"/>
<dbReference type="SMART" id="SM00233">
    <property type="entry name" value="PH"/>
    <property type="match status" value="2"/>
</dbReference>
<evidence type="ECO:0000259" key="2">
    <source>
        <dbReference type="PROSITE" id="PS50003"/>
    </source>
</evidence>
<dbReference type="AlphaFoldDB" id="A0A267EV89"/>
<keyword evidence="5" id="KW-1185">Reference proteome</keyword>
<feature type="domain" description="PH" evidence="2">
    <location>
        <begin position="571"/>
        <end position="671"/>
    </location>
</feature>
<dbReference type="InterPro" id="IPR035899">
    <property type="entry name" value="DBL_dom_sf"/>
</dbReference>
<dbReference type="Gene3D" id="1.20.900.10">
    <property type="entry name" value="Dbl homology (DH) domain"/>
    <property type="match status" value="1"/>
</dbReference>
<organism evidence="4 5">
    <name type="scientific">Macrostomum lignano</name>
    <dbReference type="NCBI Taxonomy" id="282301"/>
    <lineage>
        <taxon>Eukaryota</taxon>
        <taxon>Metazoa</taxon>
        <taxon>Spiralia</taxon>
        <taxon>Lophotrochozoa</taxon>
        <taxon>Platyhelminthes</taxon>
        <taxon>Rhabditophora</taxon>
        <taxon>Macrostomorpha</taxon>
        <taxon>Macrostomida</taxon>
        <taxon>Macrostomidae</taxon>
        <taxon>Macrostomum</taxon>
    </lineage>
</organism>
<proteinExistence type="predicted"/>
<dbReference type="GO" id="GO:0005085">
    <property type="term" value="F:guanyl-nucleotide exchange factor activity"/>
    <property type="evidence" value="ECO:0007669"/>
    <property type="project" value="InterPro"/>
</dbReference>
<dbReference type="InterPro" id="IPR000219">
    <property type="entry name" value="DH_dom"/>
</dbReference>
<feature type="region of interest" description="Disordered" evidence="1">
    <location>
        <begin position="76"/>
        <end position="102"/>
    </location>
</feature>
<evidence type="ECO:0000256" key="1">
    <source>
        <dbReference type="SAM" id="MobiDB-lite"/>
    </source>
</evidence>
<accession>A0A267EV89</accession>
<dbReference type="SUPFAM" id="SSF48065">
    <property type="entry name" value="DBL homology domain (DH-domain)"/>
    <property type="match status" value="1"/>
</dbReference>
<dbReference type="PANTHER" id="PTHR45858:SF1">
    <property type="entry name" value="FERM DOMAIN-CONTAINING PROTEIN 7"/>
    <property type="match status" value="1"/>
</dbReference>
<feature type="domain" description="PH" evidence="2">
    <location>
        <begin position="357"/>
        <end position="509"/>
    </location>
</feature>
<dbReference type="InterPro" id="IPR011993">
    <property type="entry name" value="PH-like_dom_sf"/>
</dbReference>
<evidence type="ECO:0008006" key="6">
    <source>
        <dbReference type="Google" id="ProtNLM"/>
    </source>
</evidence>
<dbReference type="STRING" id="282301.A0A267EV89"/>
<sequence>MRSDNVDAAATAATILGHREETDIIQELPDSLHSAPSRTPMQQPQQPQQDDEDGGRSVASHTLGGLSSYAASVAATTDDGDSDARSIASAASGATSRRRRHQPKEAAYFAAKILLACERQAGRDLRLLCQGLPDEMAAAAAASEPADADDGGAAAALRELLALLDSVQAAQQRFLSSLEQRLRAWEAASAAVAAALANGQAPPPTADDQRRLGDLLLEHLPDLLPPMRAYAQALPGRFLQAVDPVAFSDNGIVRRFESSRACHLPLACLLLGPARRPARLAGLCERLLAAAAGPTDAADCRAALRQLADAAEAVRPACDRAEQLCGLVELRRDLPSGLEGVLDDDRGGDVEGMDSARLIRIGWLRKPGSRRGGGGRLLCLLSDRLLILGRPSSACSASIFSASASAASASVASAAASATSTPTGGRGVAAGSSSSLLRLRTKIPLRGLRATEAPGGGGSGDRQCQLSLQVAADSAEAASASAPPPAIVLAARNRRQRDLWLRDLQAAAADAPPMASAPAPAAKATAAAAAAAGESALTSEQLQQQRALLPTRVCWHRCASVGFADIVRSHSCDLSGHLLRKLTSAPGWQRLWVAFSHLALFFYKSYRDEAPMATLPLIGYRVGPPDPSDQELVQGKSHVFKLQWKHHRYFFRADSEYTYNCWLETLSDAILPLAAEPEATRAPLRDRAD</sequence>
<gene>
    <name evidence="4" type="ORF">BOX15_Mlig007908g2</name>
</gene>
<comment type="caution">
    <text evidence="4">The sequence shown here is derived from an EMBL/GenBank/DDBJ whole genome shotgun (WGS) entry which is preliminary data.</text>
</comment>
<dbReference type="PROSITE" id="PS50010">
    <property type="entry name" value="DH_2"/>
    <property type="match status" value="1"/>
</dbReference>
<feature type="domain" description="DH" evidence="3">
    <location>
        <begin position="114"/>
        <end position="317"/>
    </location>
</feature>
<dbReference type="SUPFAM" id="SSF50729">
    <property type="entry name" value="PH domain-like"/>
    <property type="match status" value="2"/>
</dbReference>
<evidence type="ECO:0000313" key="4">
    <source>
        <dbReference type="EMBL" id="PAA65470.1"/>
    </source>
</evidence>
<dbReference type="InterPro" id="IPR051835">
    <property type="entry name" value="RAC1-GEF"/>
</dbReference>
<dbReference type="Proteomes" id="UP000215902">
    <property type="component" value="Unassembled WGS sequence"/>
</dbReference>
<dbReference type="EMBL" id="NIVC01001649">
    <property type="protein sequence ID" value="PAA65470.1"/>
    <property type="molecule type" value="Genomic_DNA"/>
</dbReference>
<feature type="region of interest" description="Disordered" evidence="1">
    <location>
        <begin position="14"/>
        <end position="62"/>
    </location>
</feature>
<name>A0A267EV89_9PLAT</name>
<reference evidence="4 5" key="1">
    <citation type="submission" date="2017-06" db="EMBL/GenBank/DDBJ databases">
        <title>A platform for efficient transgenesis in Macrostomum lignano, a flatworm model organism for stem cell research.</title>
        <authorList>
            <person name="Berezikov E."/>
        </authorList>
    </citation>
    <scope>NUCLEOTIDE SEQUENCE [LARGE SCALE GENOMIC DNA]</scope>
    <source>
        <strain evidence="4">DV1</strain>
        <tissue evidence="4">Whole organism</tissue>
    </source>
</reference>
<dbReference type="PROSITE" id="PS50003">
    <property type="entry name" value="PH_DOMAIN"/>
    <property type="match status" value="2"/>
</dbReference>
<protein>
    <recommendedName>
        <fullName evidence="6">PH domain-containing protein</fullName>
    </recommendedName>
</protein>
<dbReference type="Gene3D" id="2.30.29.30">
    <property type="entry name" value="Pleckstrin-homology domain (PH domain)/Phosphotyrosine-binding domain (PTB)"/>
    <property type="match status" value="2"/>
</dbReference>
<evidence type="ECO:0000313" key="5">
    <source>
        <dbReference type="Proteomes" id="UP000215902"/>
    </source>
</evidence>
<feature type="compositionally biased region" description="Low complexity" evidence="1">
    <location>
        <begin position="85"/>
        <end position="95"/>
    </location>
</feature>
<dbReference type="Pfam" id="PF00169">
    <property type="entry name" value="PH"/>
    <property type="match status" value="1"/>
</dbReference>
<dbReference type="InterPro" id="IPR001849">
    <property type="entry name" value="PH_domain"/>
</dbReference>
<evidence type="ECO:0000259" key="3">
    <source>
        <dbReference type="PROSITE" id="PS50010"/>
    </source>
</evidence>